<dbReference type="EMBL" id="BEHY01000022">
    <property type="protein sequence ID" value="GBD08954.1"/>
    <property type="molecule type" value="Genomic_DNA"/>
</dbReference>
<dbReference type="Gene3D" id="3.30.9.10">
    <property type="entry name" value="D-Amino Acid Oxidase, subunit A, domain 2"/>
    <property type="match status" value="1"/>
</dbReference>
<evidence type="ECO:0000256" key="4">
    <source>
        <dbReference type="ARBA" id="ARBA00049872"/>
    </source>
</evidence>
<dbReference type="InterPro" id="IPR012727">
    <property type="entry name" value="Gly_oxidase_ThiO"/>
</dbReference>
<evidence type="ECO:0000256" key="2">
    <source>
        <dbReference type="ARBA" id="ARBA00022977"/>
    </source>
</evidence>
<reference evidence="8" key="1">
    <citation type="submission" date="2017-09" db="EMBL/GenBank/DDBJ databases">
        <title>Metaegenomics of thermophilic ammonia-oxidizing enrichment culture.</title>
        <authorList>
            <person name="Kato S."/>
            <person name="Suzuki K."/>
        </authorList>
    </citation>
    <scope>NUCLEOTIDE SEQUENCE [LARGE SCALE GENOMIC DNA]</scope>
</reference>
<keyword evidence="3 7" id="KW-0560">Oxidoreductase</keyword>
<dbReference type="EC" id="1.4.3.19" evidence="5"/>
<evidence type="ECO:0000256" key="3">
    <source>
        <dbReference type="ARBA" id="ARBA00023002"/>
    </source>
</evidence>
<proteinExistence type="predicted"/>
<comment type="catalytic activity">
    <reaction evidence="4">
        <text>glycine + O2 + H2O = glyoxylate + H2O2 + NH4(+)</text>
        <dbReference type="Rhea" id="RHEA:11532"/>
        <dbReference type="ChEBI" id="CHEBI:15377"/>
        <dbReference type="ChEBI" id="CHEBI:15379"/>
        <dbReference type="ChEBI" id="CHEBI:16240"/>
        <dbReference type="ChEBI" id="CHEBI:28938"/>
        <dbReference type="ChEBI" id="CHEBI:36655"/>
        <dbReference type="ChEBI" id="CHEBI:57305"/>
        <dbReference type="EC" id="1.4.3.19"/>
    </reaction>
</comment>
<feature type="domain" description="FAD dependent oxidoreductase" evidence="6">
    <location>
        <begin position="3"/>
        <end position="348"/>
    </location>
</feature>
<evidence type="ECO:0000256" key="5">
    <source>
        <dbReference type="ARBA" id="ARBA00050018"/>
    </source>
</evidence>
<dbReference type="PANTHER" id="PTHR13847">
    <property type="entry name" value="SARCOSINE DEHYDROGENASE-RELATED"/>
    <property type="match status" value="1"/>
</dbReference>
<dbReference type="GO" id="GO:0009229">
    <property type="term" value="P:thiamine diphosphate biosynthetic process"/>
    <property type="evidence" value="ECO:0007669"/>
    <property type="project" value="UniProtKB-UniPathway"/>
</dbReference>
<evidence type="ECO:0000256" key="1">
    <source>
        <dbReference type="ARBA" id="ARBA00004948"/>
    </source>
</evidence>
<dbReference type="Pfam" id="PF01266">
    <property type="entry name" value="DAO"/>
    <property type="match status" value="1"/>
</dbReference>
<gene>
    <name evidence="7" type="primary">hcnC_1</name>
    <name evidence="7" type="ORF">HRbin22_01201</name>
</gene>
<dbReference type="GO" id="GO:0050660">
    <property type="term" value="F:flavin adenine dinucleotide binding"/>
    <property type="evidence" value="ECO:0007669"/>
    <property type="project" value="InterPro"/>
</dbReference>
<dbReference type="NCBIfam" id="TIGR02352">
    <property type="entry name" value="thiamin_ThiO"/>
    <property type="match status" value="1"/>
</dbReference>
<dbReference type="SUPFAM" id="SSF51905">
    <property type="entry name" value="FAD/NAD(P)-binding domain"/>
    <property type="match status" value="1"/>
</dbReference>
<evidence type="ECO:0000259" key="6">
    <source>
        <dbReference type="Pfam" id="PF01266"/>
    </source>
</evidence>
<evidence type="ECO:0000313" key="8">
    <source>
        <dbReference type="Proteomes" id="UP000236642"/>
    </source>
</evidence>
<organism evidence="7 8">
    <name type="scientific">Candidatus Thermoflexus japonica</name>
    <dbReference type="NCBI Taxonomy" id="2035417"/>
    <lineage>
        <taxon>Bacteria</taxon>
        <taxon>Bacillati</taxon>
        <taxon>Chloroflexota</taxon>
        <taxon>Thermoflexia</taxon>
        <taxon>Thermoflexales</taxon>
        <taxon>Thermoflexaceae</taxon>
        <taxon>Thermoflexus</taxon>
    </lineage>
</organism>
<dbReference type="GO" id="GO:0043799">
    <property type="term" value="F:glycine oxidase activity"/>
    <property type="evidence" value="ECO:0007669"/>
    <property type="project" value="UniProtKB-EC"/>
</dbReference>
<dbReference type="GO" id="GO:0009228">
    <property type="term" value="P:thiamine biosynthetic process"/>
    <property type="evidence" value="ECO:0007669"/>
    <property type="project" value="UniProtKB-KW"/>
</dbReference>
<sequence>MDDILIIGSGICGLSIGWFLARSGYPVTILERGGAGLGATWAAAGMLAPHAEAEPGEEGLLPLLRASRDMWADFARELEAASGISVDYRDEGTLVVALDRDDAERLRFLYEFQRSQNLPTEWLSGYEARRMEPHLSRHVVAAIYSPQDHQVDNRKVARALIDAFRKAGGRLREHTEVTGIVIDENRVLGVRLAHGFLEARTVILAAGAWSAQIPGLPAEVRPPVRPVKGQMLAVQMPPEAPLLQHVVWGPDAYLVPRRDGRLLIGATVEEKGFDAQLTAGGIFRLLRGAWEILPGIDELPIVEMWVGFRPGSRDDAPILGPTAVEGLIMATGHYRNGILLAPITAYAIHHLIVHGDLPEVARPFTIARFCRQ</sequence>
<accession>A0A2H5Y683</accession>
<dbReference type="PANTHER" id="PTHR13847:SF289">
    <property type="entry name" value="GLYCINE OXIDASE"/>
    <property type="match status" value="1"/>
</dbReference>
<dbReference type="UniPathway" id="UPA00060"/>
<dbReference type="SUPFAM" id="SSF54373">
    <property type="entry name" value="FAD-linked reductases, C-terminal domain"/>
    <property type="match status" value="1"/>
</dbReference>
<dbReference type="AlphaFoldDB" id="A0A2H5Y683"/>
<protein>
    <recommendedName>
        <fullName evidence="5">glycine oxidase</fullName>
        <ecNumber evidence="5">1.4.3.19</ecNumber>
    </recommendedName>
</protein>
<dbReference type="InterPro" id="IPR036188">
    <property type="entry name" value="FAD/NAD-bd_sf"/>
</dbReference>
<dbReference type="Proteomes" id="UP000236642">
    <property type="component" value="Unassembled WGS sequence"/>
</dbReference>
<evidence type="ECO:0000313" key="7">
    <source>
        <dbReference type="EMBL" id="GBD08954.1"/>
    </source>
</evidence>
<dbReference type="Gene3D" id="3.50.50.60">
    <property type="entry name" value="FAD/NAD(P)-binding domain"/>
    <property type="match status" value="1"/>
</dbReference>
<dbReference type="InterPro" id="IPR006076">
    <property type="entry name" value="FAD-dep_OxRdtase"/>
</dbReference>
<comment type="caution">
    <text evidence="7">The sequence shown here is derived from an EMBL/GenBank/DDBJ whole genome shotgun (WGS) entry which is preliminary data.</text>
</comment>
<name>A0A2H5Y683_9CHLR</name>
<keyword evidence="2" id="KW-0784">Thiamine biosynthesis</keyword>
<comment type="pathway">
    <text evidence="1">Cofactor biosynthesis; thiamine diphosphate biosynthesis.</text>
</comment>
<dbReference type="GO" id="GO:0005737">
    <property type="term" value="C:cytoplasm"/>
    <property type="evidence" value="ECO:0007669"/>
    <property type="project" value="TreeGrafter"/>
</dbReference>